<dbReference type="Proteomes" id="UP000727407">
    <property type="component" value="Unassembled WGS sequence"/>
</dbReference>
<dbReference type="InterPro" id="IPR003599">
    <property type="entry name" value="Ig_sub"/>
</dbReference>
<evidence type="ECO:0000313" key="4">
    <source>
        <dbReference type="Proteomes" id="UP000727407"/>
    </source>
</evidence>
<feature type="non-terminal residue" evidence="3">
    <location>
        <position position="170"/>
    </location>
</feature>
<accession>A0A8J4UCE8</accession>
<dbReference type="AlphaFoldDB" id="A0A8J4UCE8"/>
<dbReference type="SMART" id="SM00409">
    <property type="entry name" value="IG"/>
    <property type="match status" value="1"/>
</dbReference>
<name>A0A8J4UCE8_CLAMG</name>
<keyword evidence="1" id="KW-0812">Transmembrane</keyword>
<evidence type="ECO:0000313" key="3">
    <source>
        <dbReference type="EMBL" id="KAF5894972.1"/>
    </source>
</evidence>
<dbReference type="InterPro" id="IPR036179">
    <property type="entry name" value="Ig-like_dom_sf"/>
</dbReference>
<sequence length="170" mass="19348">CANSYERNIINLMHITAVMGETVVLHCNGTLITEHIDTGWRKDRNLLFNYSPVINQTVINYTSSRMQVDPGNPRKLQISDVHLSDAGLYSCFPLNVHWRLTVEESEIQPLKERPFLIVFSITVACIAVGLLFLVLCLHGKWKKNSGDQTETTYELVKVFNGSIHQSETTW</sequence>
<dbReference type="InterPro" id="IPR007110">
    <property type="entry name" value="Ig-like_dom"/>
</dbReference>
<dbReference type="Gene3D" id="2.60.40.10">
    <property type="entry name" value="Immunoglobulins"/>
    <property type="match status" value="1"/>
</dbReference>
<feature type="transmembrane region" description="Helical" evidence="1">
    <location>
        <begin position="115"/>
        <end position="137"/>
    </location>
</feature>
<keyword evidence="4" id="KW-1185">Reference proteome</keyword>
<feature type="domain" description="Ig-like" evidence="2">
    <location>
        <begin position="20"/>
        <end position="91"/>
    </location>
</feature>
<dbReference type="InterPro" id="IPR013783">
    <property type="entry name" value="Ig-like_fold"/>
</dbReference>
<dbReference type="OrthoDB" id="8915654at2759"/>
<comment type="caution">
    <text evidence="3">The sequence shown here is derived from an EMBL/GenBank/DDBJ whole genome shotgun (WGS) entry which is preliminary data.</text>
</comment>
<dbReference type="SUPFAM" id="SSF48726">
    <property type="entry name" value="Immunoglobulin"/>
    <property type="match status" value="1"/>
</dbReference>
<keyword evidence="1" id="KW-0472">Membrane</keyword>
<organism evidence="3 4">
    <name type="scientific">Clarias magur</name>
    <name type="common">Asian catfish</name>
    <name type="synonym">Macropteronotus magur</name>
    <dbReference type="NCBI Taxonomy" id="1594786"/>
    <lineage>
        <taxon>Eukaryota</taxon>
        <taxon>Metazoa</taxon>
        <taxon>Chordata</taxon>
        <taxon>Craniata</taxon>
        <taxon>Vertebrata</taxon>
        <taxon>Euteleostomi</taxon>
        <taxon>Actinopterygii</taxon>
        <taxon>Neopterygii</taxon>
        <taxon>Teleostei</taxon>
        <taxon>Ostariophysi</taxon>
        <taxon>Siluriformes</taxon>
        <taxon>Clariidae</taxon>
        <taxon>Clarias</taxon>
    </lineage>
</organism>
<reference evidence="3" key="1">
    <citation type="submission" date="2020-07" db="EMBL/GenBank/DDBJ databases">
        <title>Clarias magur genome sequencing, assembly and annotation.</title>
        <authorList>
            <person name="Kushwaha B."/>
            <person name="Kumar R."/>
            <person name="Das P."/>
            <person name="Joshi C.G."/>
            <person name="Kumar D."/>
            <person name="Nagpure N.S."/>
            <person name="Pandey M."/>
            <person name="Agarwal S."/>
            <person name="Srivastava S."/>
            <person name="Singh M."/>
            <person name="Sahoo L."/>
            <person name="Jayasankar P."/>
            <person name="Meher P.K."/>
            <person name="Koringa P.G."/>
            <person name="Iquebal M.A."/>
            <person name="Das S.P."/>
            <person name="Bit A."/>
            <person name="Patnaik S."/>
            <person name="Patel N."/>
            <person name="Shah T.M."/>
            <person name="Hinsu A."/>
            <person name="Jena J.K."/>
        </authorList>
    </citation>
    <scope>NUCLEOTIDE SEQUENCE</scope>
    <source>
        <strain evidence="3">CIFAMagur01</strain>
        <tissue evidence="3">Testis</tissue>
    </source>
</reference>
<dbReference type="PROSITE" id="PS50835">
    <property type="entry name" value="IG_LIKE"/>
    <property type="match status" value="1"/>
</dbReference>
<evidence type="ECO:0000256" key="1">
    <source>
        <dbReference type="SAM" id="Phobius"/>
    </source>
</evidence>
<evidence type="ECO:0000259" key="2">
    <source>
        <dbReference type="PROSITE" id="PS50835"/>
    </source>
</evidence>
<proteinExistence type="predicted"/>
<gene>
    <name evidence="3" type="ORF">DAT39_015308</name>
</gene>
<protein>
    <submittedName>
        <fullName evidence="3">Roundabout 2-like isoform X2</fullName>
    </submittedName>
</protein>
<feature type="non-terminal residue" evidence="3">
    <location>
        <position position="1"/>
    </location>
</feature>
<dbReference type="EMBL" id="QNUK01000346">
    <property type="protein sequence ID" value="KAF5894972.1"/>
    <property type="molecule type" value="Genomic_DNA"/>
</dbReference>
<keyword evidence="1" id="KW-1133">Transmembrane helix</keyword>